<keyword evidence="9" id="KW-1185">Reference proteome</keyword>
<evidence type="ECO:0000256" key="4">
    <source>
        <dbReference type="ARBA" id="ARBA00023015"/>
    </source>
</evidence>
<accession>A0A024FZ08</accession>
<dbReference type="InterPro" id="IPR005607">
    <property type="entry name" value="BSD_dom"/>
</dbReference>
<evidence type="ECO:0000256" key="1">
    <source>
        <dbReference type="ARBA" id="ARBA00004123"/>
    </source>
</evidence>
<dbReference type="InterPro" id="IPR035925">
    <property type="entry name" value="BSD_dom_sf"/>
</dbReference>
<dbReference type="Gene3D" id="6.10.140.1200">
    <property type="match status" value="1"/>
</dbReference>
<dbReference type="GO" id="GO:0006351">
    <property type="term" value="P:DNA-templated transcription"/>
    <property type="evidence" value="ECO:0007669"/>
    <property type="project" value="InterPro"/>
</dbReference>
<dbReference type="InterPro" id="IPR011993">
    <property type="entry name" value="PH-like_dom_sf"/>
</dbReference>
<evidence type="ECO:0000256" key="6">
    <source>
        <dbReference type="ARBA" id="ARBA00023242"/>
    </source>
</evidence>
<comment type="caution">
    <text evidence="8">The sequence shown here is derived from an EMBL/GenBank/DDBJ whole genome shotgun (WGS) entry which is preliminary data.</text>
</comment>
<dbReference type="EMBL" id="CAIX01000002">
    <property type="protein sequence ID" value="CCI39533.1"/>
    <property type="molecule type" value="Genomic_DNA"/>
</dbReference>
<dbReference type="InParanoid" id="A0A024FZ08"/>
<evidence type="ECO:0000256" key="2">
    <source>
        <dbReference type="ARBA" id="ARBA00009448"/>
    </source>
</evidence>
<dbReference type="Gene3D" id="2.30.29.30">
    <property type="entry name" value="Pleckstrin-homology domain (PH domain)/Phosphotyrosine-binding domain (PTB)"/>
    <property type="match status" value="1"/>
</dbReference>
<dbReference type="PROSITE" id="PS50858">
    <property type="entry name" value="BSD"/>
    <property type="match status" value="1"/>
</dbReference>
<dbReference type="Pfam" id="PF08567">
    <property type="entry name" value="PH_TFIIH"/>
    <property type="match status" value="1"/>
</dbReference>
<keyword evidence="5" id="KW-0804">Transcription</keyword>
<name>A0A024FZ08_9STRA</name>
<keyword evidence="3" id="KW-0677">Repeat</keyword>
<evidence type="ECO:0000313" key="9">
    <source>
        <dbReference type="Proteomes" id="UP000053237"/>
    </source>
</evidence>
<dbReference type="PANTHER" id="PTHR12856">
    <property type="entry name" value="TRANSCRIPTION INITIATION FACTOR IIH-RELATED"/>
    <property type="match status" value="1"/>
</dbReference>
<evidence type="ECO:0000256" key="5">
    <source>
        <dbReference type="ARBA" id="ARBA00023163"/>
    </source>
</evidence>
<dbReference type="SUPFAM" id="SSF140383">
    <property type="entry name" value="BSD domain-like"/>
    <property type="match status" value="1"/>
</dbReference>
<evidence type="ECO:0000313" key="8">
    <source>
        <dbReference type="EMBL" id="CCI39533.1"/>
    </source>
</evidence>
<proteinExistence type="inferred from homology"/>
<comment type="subcellular location">
    <subcellularLocation>
        <location evidence="1">Nucleus</location>
    </subcellularLocation>
</comment>
<reference evidence="8 9" key="1">
    <citation type="submission" date="2012-05" db="EMBL/GenBank/DDBJ databases">
        <title>Recombination and specialization in a pathogen metapopulation.</title>
        <authorList>
            <person name="Gardiner A."/>
            <person name="Kemen E."/>
            <person name="Schultz-Larsen T."/>
            <person name="MacLean D."/>
            <person name="Van Oosterhout C."/>
            <person name="Jones J.D.G."/>
        </authorList>
    </citation>
    <scope>NUCLEOTIDE SEQUENCE [LARGE SCALE GENOMIC DNA]</scope>
    <source>
        <strain evidence="8 9">Ac Nc2</strain>
    </source>
</reference>
<feature type="domain" description="BSD" evidence="7">
    <location>
        <begin position="198"/>
        <end position="250"/>
    </location>
</feature>
<evidence type="ECO:0000259" key="7">
    <source>
        <dbReference type="PROSITE" id="PS50858"/>
    </source>
</evidence>
<dbReference type="Pfam" id="PF03909">
    <property type="entry name" value="BSD"/>
    <property type="match status" value="1"/>
</dbReference>
<dbReference type="InterPro" id="IPR013876">
    <property type="entry name" value="TFIIH_BTF_p62_N"/>
</dbReference>
<organism evidence="8 9">
    <name type="scientific">Albugo candida</name>
    <dbReference type="NCBI Taxonomy" id="65357"/>
    <lineage>
        <taxon>Eukaryota</taxon>
        <taxon>Sar</taxon>
        <taxon>Stramenopiles</taxon>
        <taxon>Oomycota</taxon>
        <taxon>Peronosporomycetes</taxon>
        <taxon>Albuginales</taxon>
        <taxon>Albuginaceae</taxon>
        <taxon>Albugo</taxon>
    </lineage>
</organism>
<sequence length="541" mass="61054">MTAENGNLTATVRIKQRDGIAEFASACFKWIPIDPSTSHSQQSNQILVPWAHVQDQQVSSITSPKAMIRLRLTTNATLVMEFISDKGLQEAFQTREKAKTFIVHALARAGRGPSLASDQSLHRALLGNSLEIKQRAALLASDTNLKRQHTEMVNQGLISEEDFWQARRHLLANEASKRQKTGKTSSLLTDLAGKNESGGNVVKYNLNAEVIHQIFVQYPSIHLAYQDQVPDKLSETEFWSAFFKSKYFHRDRKAGHEDLFTKYEEKEQEMGKLATVCGPVDPLIDLVTTAKDQTIQLFSREEHEKDGKMTIAKFNRHSAYVLDPSHATPLAPQSESHQAPVKPVFHDNIQEAVLLDDLRDNKSPAYDPLRLDDVSRYFMRNSATAQKQTSPKRLLHAQTQFQEACKRPFILERAFPSSSIALEIVNEVVSRSTNESMDTNGDQVLAKGALAADLIPNDFKKQVITQFHDVCELLRHFLAFKNKAANSDDHQIAQKLERIVEKMGSKYDELVKIREALPPHEKNLLAPLLKPFDDQLNLAFI</sequence>
<dbReference type="InterPro" id="IPR027079">
    <property type="entry name" value="Tfb1/GTF2H1"/>
</dbReference>
<keyword evidence="4" id="KW-0805">Transcription regulation</keyword>
<dbReference type="SMART" id="SM00751">
    <property type="entry name" value="BSD"/>
    <property type="match status" value="2"/>
</dbReference>
<dbReference type="Proteomes" id="UP000053237">
    <property type="component" value="Unassembled WGS sequence"/>
</dbReference>
<dbReference type="GO" id="GO:0000439">
    <property type="term" value="C:transcription factor TFIIH core complex"/>
    <property type="evidence" value="ECO:0007669"/>
    <property type="project" value="InterPro"/>
</dbReference>
<dbReference type="STRING" id="65357.A0A024FZ08"/>
<dbReference type="GO" id="GO:0006289">
    <property type="term" value="P:nucleotide-excision repair"/>
    <property type="evidence" value="ECO:0007669"/>
    <property type="project" value="InterPro"/>
</dbReference>
<dbReference type="CDD" id="cd13229">
    <property type="entry name" value="PH_TFIIH"/>
    <property type="match status" value="1"/>
</dbReference>
<protein>
    <recommendedName>
        <fullName evidence="7">BSD domain-containing protein</fullName>
    </recommendedName>
</protein>
<dbReference type="AlphaFoldDB" id="A0A024FZ08"/>
<gene>
    <name evidence="8" type="ORF">BN9_003160</name>
</gene>
<evidence type="ECO:0000256" key="3">
    <source>
        <dbReference type="ARBA" id="ARBA00022737"/>
    </source>
</evidence>
<dbReference type="OrthoDB" id="360521at2759"/>
<keyword evidence="6" id="KW-0539">Nucleus</keyword>
<comment type="similarity">
    <text evidence="2">Belongs to the TFB1 family.</text>
</comment>